<gene>
    <name evidence="1" type="ORF">SPHINGO391_70010</name>
</gene>
<dbReference type="Proteomes" id="UP000326857">
    <property type="component" value="Unassembled WGS sequence"/>
</dbReference>
<dbReference type="EMBL" id="CABVLI010000052">
    <property type="protein sequence ID" value="VVT32326.1"/>
    <property type="molecule type" value="Genomic_DNA"/>
</dbReference>
<evidence type="ECO:0000313" key="1">
    <source>
        <dbReference type="EMBL" id="VVT32326.1"/>
    </source>
</evidence>
<name>A0A5E8ALI7_9SPHN</name>
<proteinExistence type="predicted"/>
<dbReference type="AlphaFoldDB" id="A0A5E8ALI7"/>
<protein>
    <submittedName>
        <fullName evidence="1">Uncharacterized protein</fullName>
    </submittedName>
</protein>
<organism evidence="1 2">
    <name type="scientific">Sphingomonas aurantiaca</name>
    <dbReference type="NCBI Taxonomy" id="185949"/>
    <lineage>
        <taxon>Bacteria</taxon>
        <taxon>Pseudomonadati</taxon>
        <taxon>Pseudomonadota</taxon>
        <taxon>Alphaproteobacteria</taxon>
        <taxon>Sphingomonadales</taxon>
        <taxon>Sphingomonadaceae</taxon>
        <taxon>Sphingomonas</taxon>
    </lineage>
</organism>
<evidence type="ECO:0000313" key="2">
    <source>
        <dbReference type="Proteomes" id="UP000326857"/>
    </source>
</evidence>
<reference evidence="1 2" key="1">
    <citation type="submission" date="2019-09" db="EMBL/GenBank/DDBJ databases">
        <authorList>
            <person name="Dittami M. S."/>
        </authorList>
    </citation>
    <scope>NUCLEOTIDE SEQUENCE [LARGE SCALE GENOMIC DNA]</scope>
    <source>
        <strain evidence="1">SPHINGO391</strain>
    </source>
</reference>
<accession>A0A5E8ALI7</accession>
<sequence length="29" mass="3253">MPFIPRFGLGDTGKVVLLVPQLDVIEQNR</sequence>